<evidence type="ECO:0000313" key="11">
    <source>
        <dbReference type="Proteomes" id="UP000240509"/>
    </source>
</evidence>
<proteinExistence type="predicted"/>
<evidence type="ECO:0000256" key="3">
    <source>
        <dbReference type="ARBA" id="ARBA00022989"/>
    </source>
</evidence>
<protein>
    <submittedName>
        <fullName evidence="10">Uncharacterized protein</fullName>
    </submittedName>
</protein>
<dbReference type="InterPro" id="IPR052165">
    <property type="entry name" value="Membrane_assoc_protease"/>
</dbReference>
<dbReference type="InterPro" id="IPR056739">
    <property type="entry name" value="NfeD_membrane"/>
</dbReference>
<dbReference type="Pfam" id="PF25145">
    <property type="entry name" value="NfeD1b_N"/>
    <property type="match status" value="1"/>
</dbReference>
<keyword evidence="3 5" id="KW-1133">Transmembrane helix</keyword>
<feature type="transmembrane region" description="Helical" evidence="5">
    <location>
        <begin position="334"/>
        <end position="355"/>
    </location>
</feature>
<dbReference type="InterPro" id="IPR012340">
    <property type="entry name" value="NA-bd_OB-fold"/>
</dbReference>
<dbReference type="EMBL" id="PZJJ01000001">
    <property type="protein sequence ID" value="PTL40550.1"/>
    <property type="molecule type" value="Genomic_DNA"/>
</dbReference>
<feature type="transmembrane region" description="Helical" evidence="5">
    <location>
        <begin position="233"/>
        <end position="253"/>
    </location>
</feature>
<dbReference type="Pfam" id="PF24961">
    <property type="entry name" value="NfeD_membrane"/>
    <property type="match status" value="1"/>
</dbReference>
<evidence type="ECO:0000256" key="4">
    <source>
        <dbReference type="ARBA" id="ARBA00023136"/>
    </source>
</evidence>
<evidence type="ECO:0000256" key="5">
    <source>
        <dbReference type="SAM" id="Phobius"/>
    </source>
</evidence>
<dbReference type="GO" id="GO:0005886">
    <property type="term" value="C:plasma membrane"/>
    <property type="evidence" value="ECO:0007669"/>
    <property type="project" value="TreeGrafter"/>
</dbReference>
<dbReference type="CDD" id="cd07021">
    <property type="entry name" value="Clp_protease_NfeD_like"/>
    <property type="match status" value="1"/>
</dbReference>
<dbReference type="InterPro" id="IPR002810">
    <property type="entry name" value="NfeD-like_C"/>
</dbReference>
<evidence type="ECO:0000256" key="1">
    <source>
        <dbReference type="ARBA" id="ARBA00004141"/>
    </source>
</evidence>
<feature type="domain" description="NfeD-like C-terminal" evidence="7">
    <location>
        <begin position="383"/>
        <end position="437"/>
    </location>
</feature>
<reference evidence="10 11" key="1">
    <citation type="submission" date="2018-03" db="EMBL/GenBank/DDBJ databases">
        <title>Alkalicoccus saliphilus sp. nov., isolated from a mineral pool.</title>
        <authorList>
            <person name="Zhao B."/>
        </authorList>
    </citation>
    <scope>NUCLEOTIDE SEQUENCE [LARGE SCALE GENOMIC DNA]</scope>
    <source>
        <strain evidence="10 11">6AG</strain>
    </source>
</reference>
<dbReference type="PANTHER" id="PTHR33507">
    <property type="entry name" value="INNER MEMBRANE PROTEIN YBBJ"/>
    <property type="match status" value="1"/>
</dbReference>
<dbReference type="SUPFAM" id="SSF52096">
    <property type="entry name" value="ClpP/crotonase"/>
    <property type="match status" value="1"/>
</dbReference>
<name>A0A2T4UAX8_9BACI</name>
<feature type="chain" id="PRO_5015688021" evidence="6">
    <location>
        <begin position="28"/>
        <end position="452"/>
    </location>
</feature>
<dbReference type="AlphaFoldDB" id="A0A2T4UAX8"/>
<dbReference type="SUPFAM" id="SSF141322">
    <property type="entry name" value="NfeD domain-like"/>
    <property type="match status" value="1"/>
</dbReference>
<feature type="transmembrane region" description="Helical" evidence="5">
    <location>
        <begin position="308"/>
        <end position="328"/>
    </location>
</feature>
<comment type="subcellular location">
    <subcellularLocation>
        <location evidence="1">Membrane</location>
        <topology evidence="1">Multi-pass membrane protein</topology>
    </subcellularLocation>
</comment>
<feature type="domain" description="NfeD1b N-terminal" evidence="9">
    <location>
        <begin position="34"/>
        <end position="218"/>
    </location>
</feature>
<dbReference type="Gene3D" id="3.90.226.10">
    <property type="entry name" value="2-enoyl-CoA Hydratase, Chain A, domain 1"/>
    <property type="match status" value="1"/>
</dbReference>
<keyword evidence="4 5" id="KW-0472">Membrane</keyword>
<evidence type="ECO:0000256" key="2">
    <source>
        <dbReference type="ARBA" id="ARBA00022692"/>
    </source>
</evidence>
<dbReference type="PANTHER" id="PTHR33507:SF3">
    <property type="entry name" value="INNER MEMBRANE PROTEIN YBBJ"/>
    <property type="match status" value="1"/>
</dbReference>
<dbReference type="InterPro" id="IPR029045">
    <property type="entry name" value="ClpP/crotonase-like_dom_sf"/>
</dbReference>
<feature type="domain" description="NfeD integral membrane" evidence="8">
    <location>
        <begin position="239"/>
        <end position="353"/>
    </location>
</feature>
<dbReference type="OrthoDB" id="9806253at2"/>
<keyword evidence="11" id="KW-1185">Reference proteome</keyword>
<evidence type="ECO:0000256" key="6">
    <source>
        <dbReference type="SAM" id="SignalP"/>
    </source>
</evidence>
<keyword evidence="2 5" id="KW-0812">Transmembrane</keyword>
<dbReference type="RefSeq" id="WP_107583143.1">
    <property type="nucleotide sequence ID" value="NZ_PZJJ01000001.1"/>
</dbReference>
<evidence type="ECO:0000259" key="8">
    <source>
        <dbReference type="Pfam" id="PF24961"/>
    </source>
</evidence>
<dbReference type="Gene3D" id="2.40.50.140">
    <property type="entry name" value="Nucleic acid-binding proteins"/>
    <property type="match status" value="1"/>
</dbReference>
<sequence>MKLTRIALYSALLAVAFVLIWVSPSQAEDGEGQTVFFVPVEETVERGLEAFMKRAVETAEEENVDHIVFEMNTPGGRVDAAGEIAKIVRETEIPTTAFIVREAMSAGAYISLNANEIVMQPGTEMGSAQVIDGTGQAADDKAQSAWLGNMRSAAEINDRDPRYALAMADPSIELEDLNVGEGELLTLTASEALSVGYAEAVVDDREELMEYLGLEEASQEEFELSLAENIARLVTHPVVIPILLSIGGLGLILELYSPGFGIPGIMGASALFLFFFGHTVAGFAGLESLILFVVGAGLLVLEVFSPSFGIFGILGLGAILASLVLSSFSTVNILISFVIAMLVTIAGMALLIKYADRAGPMKRVILTDATTSELGYVSTETRSELQGSTGKALTVLRPSGSALINEERLDVVSEGGYIEQGRKIKVISVSGSRIVVREITEDETLKKKEEDE</sequence>
<evidence type="ECO:0000259" key="9">
    <source>
        <dbReference type="Pfam" id="PF25145"/>
    </source>
</evidence>
<keyword evidence="6" id="KW-0732">Signal</keyword>
<dbReference type="InterPro" id="IPR056738">
    <property type="entry name" value="NfeD1b_N"/>
</dbReference>
<comment type="caution">
    <text evidence="10">The sequence shown here is derived from an EMBL/GenBank/DDBJ whole genome shotgun (WGS) entry which is preliminary data.</text>
</comment>
<feature type="signal peptide" evidence="6">
    <location>
        <begin position="1"/>
        <end position="27"/>
    </location>
</feature>
<organism evidence="10 11">
    <name type="scientific">Alkalicoccus saliphilus</name>
    <dbReference type="NCBI Taxonomy" id="200989"/>
    <lineage>
        <taxon>Bacteria</taxon>
        <taxon>Bacillati</taxon>
        <taxon>Bacillota</taxon>
        <taxon>Bacilli</taxon>
        <taxon>Bacillales</taxon>
        <taxon>Bacillaceae</taxon>
        <taxon>Alkalicoccus</taxon>
    </lineage>
</organism>
<evidence type="ECO:0000313" key="10">
    <source>
        <dbReference type="EMBL" id="PTL40550.1"/>
    </source>
</evidence>
<evidence type="ECO:0000259" key="7">
    <source>
        <dbReference type="Pfam" id="PF01957"/>
    </source>
</evidence>
<accession>A0A2T4UAX8</accession>
<dbReference type="Proteomes" id="UP000240509">
    <property type="component" value="Unassembled WGS sequence"/>
</dbReference>
<gene>
    <name evidence="10" type="ORF">C6Y45_01190</name>
</gene>
<dbReference type="Pfam" id="PF01957">
    <property type="entry name" value="NfeD"/>
    <property type="match status" value="1"/>
</dbReference>